<dbReference type="AlphaFoldDB" id="A0A166FNN4"/>
<proteinExistence type="predicted"/>
<accession>A0A166FNN4</accession>
<dbReference type="Proteomes" id="UP000076480">
    <property type="component" value="Unassembled WGS sequence"/>
</dbReference>
<reference evidence="1 2" key="1">
    <citation type="submission" date="2015-02" db="EMBL/GenBank/DDBJ databases">
        <title>Draft genome sequence of Lactobacillus collinoides CUPV2371 isolated from a natural cider, the first genome sequence of a strain of this species.</title>
        <authorList>
            <person name="Puertas A.I."/>
            <person name="Spano G."/>
            <person name="Capozzi V."/>
            <person name="Lamontanara A."/>
            <person name="Orru L."/>
            <person name="Duenas M.T."/>
        </authorList>
    </citation>
    <scope>NUCLEOTIDE SEQUENCE [LARGE SCALE GENOMIC DNA]</scope>
    <source>
        <strain evidence="1 2">237</strain>
    </source>
</reference>
<comment type="caution">
    <text evidence="1">The sequence shown here is derived from an EMBL/GenBank/DDBJ whole genome shotgun (WGS) entry which is preliminary data.</text>
</comment>
<evidence type="ECO:0000313" key="2">
    <source>
        <dbReference type="Proteomes" id="UP000076480"/>
    </source>
</evidence>
<dbReference type="EMBL" id="JYDC01000119">
    <property type="protein sequence ID" value="KZL35625.1"/>
    <property type="molecule type" value="Genomic_DNA"/>
</dbReference>
<dbReference type="RefSeq" id="WP_063285804.1">
    <property type="nucleotide sequence ID" value="NZ_JYDC01000119.1"/>
</dbReference>
<sequence>MNPKIKSFNQFPMDNIREYIDNSLDTFLDSKGILEGMPSKKANEEKGSYCLLVATAVKQYFDNYWKNTSTPESDVVLGTAEWTGFRQDSGELKNIGFREFDLMDQKYHAWNLLPFKEGLYLIDFNVAYYFIKEPFNNVFQYRSGKHINTYKKLYKSNLPQISNGFFKYIAESNYAECKNSLDVDITKDIEEFTHIFLENIN</sequence>
<name>A0A166FNN4_SECCO</name>
<keyword evidence="2" id="KW-1185">Reference proteome</keyword>
<evidence type="ECO:0000313" key="1">
    <source>
        <dbReference type="EMBL" id="KZL35625.1"/>
    </source>
</evidence>
<organism evidence="1 2">
    <name type="scientific">Secundilactobacillus collinoides</name>
    <name type="common">Lactobacillus collinoides</name>
    <dbReference type="NCBI Taxonomy" id="33960"/>
    <lineage>
        <taxon>Bacteria</taxon>
        <taxon>Bacillati</taxon>
        <taxon>Bacillota</taxon>
        <taxon>Bacilli</taxon>
        <taxon>Lactobacillales</taxon>
        <taxon>Lactobacillaceae</taxon>
        <taxon>Secundilactobacillus</taxon>
    </lineage>
</organism>
<gene>
    <name evidence="1" type="ORF">TY91_16245</name>
</gene>
<protein>
    <submittedName>
        <fullName evidence="1">Uncharacterized protein</fullName>
    </submittedName>
</protein>
<dbReference type="PATRIC" id="fig|33960.6.peg.451"/>